<dbReference type="Proteomes" id="UP000305654">
    <property type="component" value="Unassembled WGS sequence"/>
</dbReference>
<evidence type="ECO:0000256" key="3">
    <source>
        <dbReference type="ARBA" id="ARBA00022833"/>
    </source>
</evidence>
<dbReference type="GO" id="GO:0005737">
    <property type="term" value="C:cytoplasm"/>
    <property type="evidence" value="ECO:0007669"/>
    <property type="project" value="TreeGrafter"/>
</dbReference>
<dbReference type="GO" id="GO:0008270">
    <property type="term" value="F:zinc ion binding"/>
    <property type="evidence" value="ECO:0007669"/>
    <property type="project" value="UniProtKB-KW"/>
</dbReference>
<dbReference type="GO" id="GO:0003677">
    <property type="term" value="F:DNA binding"/>
    <property type="evidence" value="ECO:0007669"/>
    <property type="project" value="InterPro"/>
</dbReference>
<protein>
    <recommendedName>
        <fullName evidence="4">Zinc finger CHC2-type domain-containing protein</fullName>
    </recommendedName>
</protein>
<proteinExistence type="predicted"/>
<evidence type="ECO:0000313" key="6">
    <source>
        <dbReference type="Proteomes" id="UP000305654"/>
    </source>
</evidence>
<dbReference type="InterPro" id="IPR055570">
    <property type="entry name" value="DUF7146"/>
</dbReference>
<dbReference type="AlphaFoldDB" id="A0A5R9J6B6"/>
<dbReference type="GO" id="GO:0006269">
    <property type="term" value="P:DNA replication, synthesis of primer"/>
    <property type="evidence" value="ECO:0007669"/>
    <property type="project" value="TreeGrafter"/>
</dbReference>
<dbReference type="InterPro" id="IPR036977">
    <property type="entry name" value="DNA_primase_Znf_CHC2"/>
</dbReference>
<dbReference type="GO" id="GO:0003899">
    <property type="term" value="F:DNA-directed RNA polymerase activity"/>
    <property type="evidence" value="ECO:0007669"/>
    <property type="project" value="InterPro"/>
</dbReference>
<dbReference type="OrthoDB" id="9811157at2"/>
<keyword evidence="6" id="KW-1185">Reference proteome</keyword>
<reference evidence="5 6" key="1">
    <citation type="submission" date="2019-05" db="EMBL/GenBank/DDBJ databases">
        <authorList>
            <person name="Pankratov T."/>
            <person name="Grouzdev D."/>
        </authorList>
    </citation>
    <scope>NUCLEOTIDE SEQUENCE [LARGE SCALE GENOMIC DNA]</scope>
    <source>
        <strain evidence="5 6">KEBCLARHB70R</strain>
    </source>
</reference>
<dbReference type="SMART" id="SM00400">
    <property type="entry name" value="ZnF_CHCC"/>
    <property type="match status" value="1"/>
</dbReference>
<accession>A0A5R9J6B6</accession>
<dbReference type="Gene3D" id="3.90.580.10">
    <property type="entry name" value="Zinc finger, CHC2-type domain"/>
    <property type="match status" value="1"/>
</dbReference>
<sequence length="245" mass="26788">MFPPRQRLPDAVFAAIRSATPLPALIGRSVTLKKAGRPWIGLCPFHDDTAPSFAVYEAGYHCFACRAHGDAFDWLRHTQGASFPEAANTLAIEAGLERPFPKLGRVALPVAPPPPVVRVLEKTNDDVDRSAEAFAIWDASVSPVGTLAERYLASRGLELPEGDAIRFNPHCTRGLNILPAMIALMVDPITSEPRGIHRTFLRHDGSGKADGTARMMLGRAGVIKLHDADERLERNPISLVHIRLR</sequence>
<keyword evidence="1" id="KW-0479">Metal-binding</keyword>
<dbReference type="Pfam" id="PF23639">
    <property type="entry name" value="DUF7146"/>
    <property type="match status" value="1"/>
</dbReference>
<name>A0A5R9J6B6_9PROT</name>
<dbReference type="InterPro" id="IPR002694">
    <property type="entry name" value="Znf_CHC2"/>
</dbReference>
<keyword evidence="3" id="KW-0862">Zinc</keyword>
<dbReference type="InterPro" id="IPR050219">
    <property type="entry name" value="DnaG_primase"/>
</dbReference>
<keyword evidence="2" id="KW-0863">Zinc-finger</keyword>
<dbReference type="PANTHER" id="PTHR30313:SF2">
    <property type="entry name" value="DNA PRIMASE"/>
    <property type="match status" value="1"/>
</dbReference>
<evidence type="ECO:0000256" key="1">
    <source>
        <dbReference type="ARBA" id="ARBA00022723"/>
    </source>
</evidence>
<evidence type="ECO:0000256" key="2">
    <source>
        <dbReference type="ARBA" id="ARBA00022771"/>
    </source>
</evidence>
<evidence type="ECO:0000259" key="4">
    <source>
        <dbReference type="SMART" id="SM00400"/>
    </source>
</evidence>
<comment type="caution">
    <text evidence="5">The sequence shown here is derived from an EMBL/GenBank/DDBJ whole genome shotgun (WGS) entry which is preliminary data.</text>
</comment>
<organism evidence="5 6">
    <name type="scientific">Lichenicoccus roseus</name>
    <dbReference type="NCBI Taxonomy" id="2683649"/>
    <lineage>
        <taxon>Bacteria</taxon>
        <taxon>Pseudomonadati</taxon>
        <taxon>Pseudomonadota</taxon>
        <taxon>Alphaproteobacteria</taxon>
        <taxon>Acetobacterales</taxon>
        <taxon>Acetobacteraceae</taxon>
        <taxon>Lichenicoccus</taxon>
    </lineage>
</organism>
<evidence type="ECO:0000313" key="5">
    <source>
        <dbReference type="EMBL" id="TLU70906.1"/>
    </source>
</evidence>
<dbReference type="SUPFAM" id="SSF57783">
    <property type="entry name" value="Zinc beta-ribbon"/>
    <property type="match status" value="1"/>
</dbReference>
<dbReference type="PANTHER" id="PTHR30313">
    <property type="entry name" value="DNA PRIMASE"/>
    <property type="match status" value="1"/>
</dbReference>
<dbReference type="EMBL" id="VCDI01000010">
    <property type="protein sequence ID" value="TLU70906.1"/>
    <property type="molecule type" value="Genomic_DNA"/>
</dbReference>
<feature type="domain" description="Zinc finger CHC2-type" evidence="4">
    <location>
        <begin position="39"/>
        <end position="91"/>
    </location>
</feature>
<gene>
    <name evidence="5" type="ORF">FE263_20150</name>
</gene>
<dbReference type="Pfam" id="PF01807">
    <property type="entry name" value="Zn_ribbon_DnaG"/>
    <property type="match status" value="1"/>
</dbReference>